<dbReference type="GO" id="GO:0005829">
    <property type="term" value="C:cytosol"/>
    <property type="evidence" value="ECO:0007669"/>
    <property type="project" value="TreeGrafter"/>
</dbReference>
<dbReference type="InterPro" id="IPR033934">
    <property type="entry name" value="SAICAR_synt_PurC"/>
</dbReference>
<evidence type="ECO:0000256" key="10">
    <source>
        <dbReference type="ARBA" id="ARBA00048475"/>
    </source>
</evidence>
<dbReference type="GO" id="GO:0006189">
    <property type="term" value="P:'de novo' IMP biosynthetic process"/>
    <property type="evidence" value="ECO:0007669"/>
    <property type="project" value="UniProtKB-UniRule"/>
</dbReference>
<evidence type="ECO:0000256" key="7">
    <source>
        <dbReference type="ARBA" id="ARBA00022755"/>
    </source>
</evidence>
<proteinExistence type="inferred from homology"/>
<keyword evidence="14" id="KW-1185">Reference proteome</keyword>
<evidence type="ECO:0000256" key="11">
    <source>
        <dbReference type="HAMAP-Rule" id="MF_00137"/>
    </source>
</evidence>
<gene>
    <name evidence="11" type="primary">purC</name>
    <name evidence="13" type="ORF">CRV10_00295</name>
</gene>
<evidence type="ECO:0000256" key="9">
    <source>
        <dbReference type="ARBA" id="ARBA00030409"/>
    </source>
</evidence>
<dbReference type="SUPFAM" id="SSF56104">
    <property type="entry name" value="SAICAR synthase-like"/>
    <property type="match status" value="1"/>
</dbReference>
<evidence type="ECO:0000256" key="1">
    <source>
        <dbReference type="ARBA" id="ARBA00004672"/>
    </source>
</evidence>
<dbReference type="PANTHER" id="PTHR43599">
    <property type="entry name" value="MULTIFUNCTIONAL PROTEIN ADE2"/>
    <property type="match status" value="1"/>
</dbReference>
<dbReference type="PANTHER" id="PTHR43599:SF3">
    <property type="entry name" value="SI:DKEY-6E2.2"/>
    <property type="match status" value="1"/>
</dbReference>
<organism evidence="13 14">
    <name type="scientific">Candidatus Pantoea edessiphila</name>
    <dbReference type="NCBI Taxonomy" id="2044610"/>
    <lineage>
        <taxon>Bacteria</taxon>
        <taxon>Pseudomonadati</taxon>
        <taxon>Pseudomonadota</taxon>
        <taxon>Gammaproteobacteria</taxon>
        <taxon>Enterobacterales</taxon>
        <taxon>Erwiniaceae</taxon>
        <taxon>Pantoea</taxon>
    </lineage>
</organism>
<evidence type="ECO:0000256" key="6">
    <source>
        <dbReference type="ARBA" id="ARBA00022741"/>
    </source>
</evidence>
<evidence type="ECO:0000256" key="5">
    <source>
        <dbReference type="ARBA" id="ARBA00022598"/>
    </source>
</evidence>
<dbReference type="AlphaFoldDB" id="A0A2P5SWJ2"/>
<comment type="catalytic activity">
    <reaction evidence="10 11">
        <text>5-amino-1-(5-phospho-D-ribosyl)imidazole-4-carboxylate + L-aspartate + ATP = (2S)-2-[5-amino-1-(5-phospho-beta-D-ribosyl)imidazole-4-carboxamido]succinate + ADP + phosphate + 2 H(+)</text>
        <dbReference type="Rhea" id="RHEA:22628"/>
        <dbReference type="ChEBI" id="CHEBI:15378"/>
        <dbReference type="ChEBI" id="CHEBI:29991"/>
        <dbReference type="ChEBI" id="CHEBI:30616"/>
        <dbReference type="ChEBI" id="CHEBI:43474"/>
        <dbReference type="ChEBI" id="CHEBI:58443"/>
        <dbReference type="ChEBI" id="CHEBI:77657"/>
        <dbReference type="ChEBI" id="CHEBI:456216"/>
        <dbReference type="EC" id="6.3.2.6"/>
    </reaction>
</comment>
<evidence type="ECO:0000313" key="13">
    <source>
        <dbReference type="EMBL" id="PPI86692.1"/>
    </source>
</evidence>
<dbReference type="EC" id="6.3.2.6" evidence="3 11"/>
<dbReference type="FunFam" id="3.30.200.20:FF:000086">
    <property type="entry name" value="Phosphoribosylaminoimidazole-succinocarboxamide synthase"/>
    <property type="match status" value="1"/>
</dbReference>
<feature type="domain" description="SAICAR synthetase/ADE2 N-terminal" evidence="12">
    <location>
        <begin position="7"/>
        <end position="228"/>
    </location>
</feature>
<dbReference type="HAMAP" id="MF_00137">
    <property type="entry name" value="SAICAR_synth"/>
    <property type="match status" value="1"/>
</dbReference>
<keyword evidence="8 11" id="KW-0067">ATP-binding</keyword>
<protein>
    <recommendedName>
        <fullName evidence="4 11">Phosphoribosylaminoimidazole-succinocarboxamide synthase</fullName>
        <ecNumber evidence="3 11">6.3.2.6</ecNumber>
    </recommendedName>
    <alternativeName>
        <fullName evidence="9 11">SAICAR synthetase</fullName>
    </alternativeName>
</protein>
<dbReference type="Pfam" id="PF01259">
    <property type="entry name" value="SAICAR_synt"/>
    <property type="match status" value="1"/>
</dbReference>
<dbReference type="GO" id="GO:0009236">
    <property type="term" value="P:cobalamin biosynthetic process"/>
    <property type="evidence" value="ECO:0007669"/>
    <property type="project" value="InterPro"/>
</dbReference>
<keyword evidence="5 11" id="KW-0436">Ligase</keyword>
<keyword evidence="6 11" id="KW-0547">Nucleotide-binding</keyword>
<dbReference type="CDD" id="cd01415">
    <property type="entry name" value="SAICAR_synt_PurC"/>
    <property type="match status" value="1"/>
</dbReference>
<dbReference type="InterPro" id="IPR018236">
    <property type="entry name" value="SAICAR_synthetase_CS"/>
</dbReference>
<dbReference type="GO" id="GO:0005524">
    <property type="term" value="F:ATP binding"/>
    <property type="evidence" value="ECO:0007669"/>
    <property type="project" value="UniProtKB-KW"/>
</dbReference>
<dbReference type="OrthoDB" id="9801549at2"/>
<comment type="pathway">
    <text evidence="1 11">Purine metabolism; IMP biosynthesis via de novo pathway; 5-amino-1-(5-phospho-D-ribosyl)imidazole-4-carboxamide from 5-amino-1-(5-phospho-D-ribosyl)imidazole-4-carboxylate: step 1/2.</text>
</comment>
<evidence type="ECO:0000256" key="3">
    <source>
        <dbReference type="ARBA" id="ARBA00012217"/>
    </source>
</evidence>
<dbReference type="UniPathway" id="UPA00074">
    <property type="reaction ID" value="UER00131"/>
</dbReference>
<dbReference type="PROSITE" id="PS01057">
    <property type="entry name" value="SAICAR_SYNTHETASE_1"/>
    <property type="match status" value="1"/>
</dbReference>
<dbReference type="NCBIfam" id="TIGR00081">
    <property type="entry name" value="purC"/>
    <property type="match status" value="1"/>
</dbReference>
<dbReference type="PROSITE" id="PS01058">
    <property type="entry name" value="SAICAR_SYNTHETASE_2"/>
    <property type="match status" value="1"/>
</dbReference>
<dbReference type="InterPro" id="IPR028923">
    <property type="entry name" value="SAICAR_synt/ADE2_N"/>
</dbReference>
<dbReference type="InterPro" id="IPR001636">
    <property type="entry name" value="SAICAR_synth"/>
</dbReference>
<name>A0A2P5SWJ2_9GAMM</name>
<dbReference type="EMBL" id="PDKU01000001">
    <property type="protein sequence ID" value="PPI86692.1"/>
    <property type="molecule type" value="Genomic_DNA"/>
</dbReference>
<comment type="caution">
    <text evidence="13">The sequence shown here is derived from an EMBL/GenBank/DDBJ whole genome shotgun (WGS) entry which is preliminary data.</text>
</comment>
<dbReference type="RefSeq" id="WP_136129855.1">
    <property type="nucleotide sequence ID" value="NZ_PDKU01000001.1"/>
</dbReference>
<comment type="similarity">
    <text evidence="2 11">Belongs to the SAICAR synthetase family.</text>
</comment>
<dbReference type="Proteomes" id="UP000296144">
    <property type="component" value="Unassembled WGS sequence"/>
</dbReference>
<dbReference type="Gene3D" id="3.30.470.20">
    <property type="entry name" value="ATP-grasp fold, B domain"/>
    <property type="match status" value="1"/>
</dbReference>
<evidence type="ECO:0000313" key="14">
    <source>
        <dbReference type="Proteomes" id="UP000296144"/>
    </source>
</evidence>
<evidence type="ECO:0000256" key="4">
    <source>
        <dbReference type="ARBA" id="ARBA00016460"/>
    </source>
</evidence>
<evidence type="ECO:0000256" key="8">
    <source>
        <dbReference type="ARBA" id="ARBA00022840"/>
    </source>
</evidence>
<reference evidence="13 14" key="1">
    <citation type="journal article" date="2018" name="Genome Biol. Evol.">
        <title>Cladogenesis and Genomic Streamlining in Extracellular Endosymbionts of Tropical Stink Bugs.</title>
        <authorList>
            <person name="Otero-Bravo A."/>
            <person name="Goffredi S."/>
            <person name="Sabree Z.L."/>
        </authorList>
    </citation>
    <scope>NUCLEOTIDE SEQUENCE [LARGE SCALE GENOMIC DNA]</scope>
    <source>
        <strain evidence="13 14">SoEL</strain>
    </source>
</reference>
<dbReference type="FunFam" id="3.30.470.20:FF:000006">
    <property type="entry name" value="Phosphoribosylaminoimidazole-succinocarboxamide synthase"/>
    <property type="match status" value="1"/>
</dbReference>
<dbReference type="Gene3D" id="3.30.200.20">
    <property type="entry name" value="Phosphorylase Kinase, domain 1"/>
    <property type="match status" value="1"/>
</dbReference>
<keyword evidence="7 11" id="KW-0658">Purine biosynthesis</keyword>
<evidence type="ECO:0000256" key="2">
    <source>
        <dbReference type="ARBA" id="ARBA00010190"/>
    </source>
</evidence>
<sequence>MQKQSELYRGKSKTVYHTEKKDYLIIKFRDEISANNGIKVKQLSRKGTLNNKINYFIMTKLQENGIPTHIEELISKNEVLVKNLKMIPVEFVLRNLAEGSLVKRLNIQKGTILNPPIFELFLKNDVQCDPMINESYCETFGWINKNTLIDIHMITLKINKVLSKLFSDIGIILVDFKLEFGMIDNQIVLGDEFSPDTARLWNKENMEKMDKDLFREDSGEIIQAYESVGYRLGIEFN</sequence>
<dbReference type="GO" id="GO:0004639">
    <property type="term" value="F:phosphoribosylaminoimidazolesuccinocarboxamide synthase activity"/>
    <property type="evidence" value="ECO:0007669"/>
    <property type="project" value="UniProtKB-UniRule"/>
</dbReference>
<accession>A0A2P5SWJ2</accession>
<evidence type="ECO:0000259" key="12">
    <source>
        <dbReference type="Pfam" id="PF01259"/>
    </source>
</evidence>
<dbReference type="InterPro" id="IPR050089">
    <property type="entry name" value="SAICAR_synthetase"/>
</dbReference>